<protein>
    <recommendedName>
        <fullName evidence="2">Antitoxin</fullName>
    </recommendedName>
</protein>
<reference evidence="5" key="1">
    <citation type="submission" date="2008-10" db="EMBL/GenBank/DDBJ databases">
        <authorList>
            <person name="Molnar K."/>
        </authorList>
    </citation>
    <scope>NUCLEOTIDE SEQUENCE [LARGE SCALE GENOMIC DNA]</scope>
    <source>
        <strain evidence="5">NRRL 15998</strain>
    </source>
</reference>
<dbReference type="Gene3D" id="3.40.1620.10">
    <property type="entry name" value="YefM-like domain"/>
    <property type="match status" value="1"/>
</dbReference>
<gene>
    <name evidence="4" type="ORF">SSGG_04127</name>
</gene>
<feature type="compositionally biased region" description="Low complexity" evidence="3">
    <location>
        <begin position="1"/>
        <end position="15"/>
    </location>
</feature>
<proteinExistence type="inferred from homology"/>
<evidence type="ECO:0000256" key="3">
    <source>
        <dbReference type="SAM" id="MobiDB-lite"/>
    </source>
</evidence>
<dbReference type="NCBIfam" id="TIGR01552">
    <property type="entry name" value="phd_fam"/>
    <property type="match status" value="1"/>
</dbReference>
<dbReference type="AlphaFoldDB" id="D6ADS4"/>
<evidence type="ECO:0000256" key="2">
    <source>
        <dbReference type="RuleBase" id="RU362080"/>
    </source>
</evidence>
<dbReference type="EMBL" id="DS999644">
    <property type="protein sequence ID" value="EFE76759.2"/>
    <property type="molecule type" value="Genomic_DNA"/>
</dbReference>
<sequence length="150" mass="16851">MAGADSGSKAGSSVSQTRWACRRSRKGRWEVSSVMGPLDRMGRSSGVAPWDTPRYRGAMKTITQREFRNNSAEVMDAVEGGETFHITRNGIEVAELRPISRKRQLSAEELVARHRRLPRVDGDLLRREADDFFGTEDRVGDDDVWERNGG</sequence>
<evidence type="ECO:0000313" key="5">
    <source>
        <dbReference type="Proteomes" id="UP000003986"/>
    </source>
</evidence>
<dbReference type="Pfam" id="PF02604">
    <property type="entry name" value="PhdYeFM_antitox"/>
    <property type="match status" value="1"/>
</dbReference>
<accession>D6ADS4</accession>
<evidence type="ECO:0000256" key="1">
    <source>
        <dbReference type="ARBA" id="ARBA00009981"/>
    </source>
</evidence>
<reference evidence="5" key="2">
    <citation type="submission" date="2008-12" db="EMBL/GenBank/DDBJ databases">
        <title>Annotation of Streptomyces roseosporus strain NRRL 15998.</title>
        <authorList>
            <consortium name="The Broad Institute Genome Sequencing Platform"/>
            <consortium name="Broad Institute Microbial Sequencing Center"/>
            <person name="Fischbach M."/>
            <person name="Ward D."/>
            <person name="Young S."/>
            <person name="Kodira C.D."/>
            <person name="Zeng Q."/>
            <person name="Koehrsen M."/>
            <person name="Godfrey P."/>
            <person name="Alvarado L."/>
            <person name="Berlin A.M."/>
            <person name="Borenstein D."/>
            <person name="Chen Z."/>
            <person name="Engels R."/>
            <person name="Freedman E."/>
            <person name="Gellesch M."/>
            <person name="Goldberg J."/>
            <person name="Griggs A."/>
            <person name="Gujja S."/>
            <person name="Heiman D.I."/>
            <person name="Hepburn T.A."/>
            <person name="Howarth C."/>
            <person name="Jen D."/>
            <person name="Larson L."/>
            <person name="Lewis B."/>
            <person name="Mehta T."/>
            <person name="Park D."/>
            <person name="Pearson M."/>
            <person name="Roberts A."/>
            <person name="Saif S."/>
            <person name="Shea T.D."/>
            <person name="Shenoy N."/>
            <person name="Sisk P."/>
            <person name="Stolte C."/>
            <person name="Sykes S.N."/>
            <person name="Walk T."/>
            <person name="White J."/>
            <person name="Yandava C."/>
            <person name="Straight P."/>
            <person name="Clardy J."/>
            <person name="Hung D."/>
            <person name="Kolter R."/>
            <person name="Mekalanos J."/>
            <person name="Walker S."/>
            <person name="Walsh C.T."/>
            <person name="Wieland B.L.C."/>
            <person name="Ilzarbe M."/>
            <person name="Galagan J."/>
            <person name="Nusbaum C."/>
            <person name="Birren B."/>
        </authorList>
    </citation>
    <scope>NUCLEOTIDE SEQUENCE [LARGE SCALE GENOMIC DNA]</scope>
    <source>
        <strain evidence="5">NRRL 15998</strain>
    </source>
</reference>
<dbReference type="SUPFAM" id="SSF143120">
    <property type="entry name" value="YefM-like"/>
    <property type="match status" value="1"/>
</dbReference>
<name>D6ADS4_STRFL</name>
<organism evidence="4 5">
    <name type="scientific">Streptomyces filamentosus NRRL 15998</name>
    <dbReference type="NCBI Taxonomy" id="457431"/>
    <lineage>
        <taxon>Bacteria</taxon>
        <taxon>Bacillati</taxon>
        <taxon>Actinomycetota</taxon>
        <taxon>Actinomycetes</taxon>
        <taxon>Kitasatosporales</taxon>
        <taxon>Streptomycetaceae</taxon>
        <taxon>Streptomyces</taxon>
    </lineage>
</organism>
<dbReference type="InterPro" id="IPR036165">
    <property type="entry name" value="YefM-like_sf"/>
</dbReference>
<comment type="function">
    <text evidence="2">Antitoxin component of a type II toxin-antitoxin (TA) system.</text>
</comment>
<comment type="similarity">
    <text evidence="1 2">Belongs to the phD/YefM antitoxin family.</text>
</comment>
<evidence type="ECO:0000313" key="4">
    <source>
        <dbReference type="EMBL" id="EFE76759.2"/>
    </source>
</evidence>
<dbReference type="Proteomes" id="UP000003986">
    <property type="component" value="Unassembled WGS sequence"/>
</dbReference>
<feature type="region of interest" description="Disordered" evidence="3">
    <location>
        <begin position="1"/>
        <end position="21"/>
    </location>
</feature>
<dbReference type="InterPro" id="IPR006442">
    <property type="entry name" value="Antitoxin_Phd/YefM"/>
</dbReference>